<dbReference type="EnsemblMetazoa" id="XM_050656353.1">
    <property type="protein sequence ID" value="XP_050512310.1"/>
    <property type="gene ID" value="LOC126888257"/>
</dbReference>
<evidence type="ECO:0000313" key="5">
    <source>
        <dbReference type="Proteomes" id="UP001652700"/>
    </source>
</evidence>
<evidence type="ECO:0000313" key="4">
    <source>
        <dbReference type="EnsemblMetazoa" id="XP_050512310.1"/>
    </source>
</evidence>
<reference evidence="4" key="2">
    <citation type="submission" date="2025-05" db="UniProtKB">
        <authorList>
            <consortium name="EnsemblMetazoa"/>
        </authorList>
    </citation>
    <scope>IDENTIFICATION</scope>
</reference>
<organism evidence="6">
    <name type="scientific">Diabrotica virgifera virgifera</name>
    <name type="common">western corn rootworm</name>
    <dbReference type="NCBI Taxonomy" id="50390"/>
    <lineage>
        <taxon>Eukaryota</taxon>
        <taxon>Metazoa</taxon>
        <taxon>Ecdysozoa</taxon>
        <taxon>Arthropoda</taxon>
        <taxon>Hexapoda</taxon>
        <taxon>Insecta</taxon>
        <taxon>Pterygota</taxon>
        <taxon>Neoptera</taxon>
        <taxon>Endopterygota</taxon>
        <taxon>Coleoptera</taxon>
        <taxon>Polyphaga</taxon>
        <taxon>Cucujiformia</taxon>
        <taxon>Chrysomeloidea</taxon>
        <taxon>Chrysomelidae</taxon>
        <taxon>Galerucinae</taxon>
        <taxon>Diabroticina</taxon>
        <taxon>Diabroticites</taxon>
        <taxon>Diabrotica</taxon>
    </lineage>
</organism>
<dbReference type="PANTHER" id="PTHR10380:SF218">
    <property type="entry name" value="ADULT CUTICLE PROTEIN 65AA-RELATED"/>
    <property type="match status" value="1"/>
</dbReference>
<evidence type="ECO:0000256" key="1">
    <source>
        <dbReference type="ARBA" id="ARBA00022460"/>
    </source>
</evidence>
<evidence type="ECO:0000256" key="3">
    <source>
        <dbReference type="SAM" id="SignalP"/>
    </source>
</evidence>
<proteinExistence type="predicted"/>
<dbReference type="InParanoid" id="A0A6P7FXW1"/>
<dbReference type="PANTHER" id="PTHR10380">
    <property type="entry name" value="CUTICLE PROTEIN"/>
    <property type="match status" value="1"/>
</dbReference>
<protein>
    <submittedName>
        <fullName evidence="6">Flexible cuticle protein 12-like</fullName>
    </submittedName>
</protein>
<dbReference type="PROSITE" id="PS51155">
    <property type="entry name" value="CHIT_BIND_RR_2"/>
    <property type="match status" value="1"/>
</dbReference>
<reference evidence="6" key="1">
    <citation type="submission" date="2025-04" db="UniProtKB">
        <authorList>
            <consortium name="RefSeq"/>
        </authorList>
    </citation>
    <scope>IDENTIFICATION</scope>
    <source>
        <tissue evidence="6">Whole insect</tissue>
    </source>
</reference>
<feature type="chain" id="PRO_5028146513" evidence="3">
    <location>
        <begin position="17"/>
        <end position="103"/>
    </location>
</feature>
<keyword evidence="5" id="KW-1185">Reference proteome</keyword>
<dbReference type="Pfam" id="PF00379">
    <property type="entry name" value="Chitin_bind_4"/>
    <property type="match status" value="1"/>
</dbReference>
<dbReference type="AlphaFoldDB" id="A0A6P7FXW1"/>
<dbReference type="GO" id="GO:0008010">
    <property type="term" value="F:structural constituent of chitin-based larval cuticle"/>
    <property type="evidence" value="ECO:0007669"/>
    <property type="project" value="TreeGrafter"/>
</dbReference>
<sequence>MKLVLVLTVLIVGAIAAPQGADKDATVVKYNSDNTGIDGYNFDFETSNGISQQEQGQLTNQGTENELMKVTGSYSFTWQGVTYTVTYTADENGFVPVGDHIPK</sequence>
<dbReference type="InterPro" id="IPR050468">
    <property type="entry name" value="Cuticle_Struct_Prot"/>
</dbReference>
<dbReference type="FunCoup" id="A0A6P7FXW1">
    <property type="interactions" value="32"/>
</dbReference>
<feature type="signal peptide" evidence="3">
    <location>
        <begin position="1"/>
        <end position="16"/>
    </location>
</feature>
<name>A0A6P7FXW1_DIAVI</name>
<evidence type="ECO:0000256" key="2">
    <source>
        <dbReference type="PROSITE-ProRule" id="PRU00497"/>
    </source>
</evidence>
<dbReference type="OrthoDB" id="7255276at2759"/>
<accession>A0A6P7FXW1</accession>
<keyword evidence="1 2" id="KW-0193">Cuticle</keyword>
<dbReference type="RefSeq" id="XP_028137405.1">
    <property type="nucleotide sequence ID" value="XM_028281604.1"/>
</dbReference>
<dbReference type="GO" id="GO:0062129">
    <property type="term" value="C:chitin-based extracellular matrix"/>
    <property type="evidence" value="ECO:0007669"/>
    <property type="project" value="TreeGrafter"/>
</dbReference>
<dbReference type="Proteomes" id="UP001652700">
    <property type="component" value="Unplaced"/>
</dbReference>
<evidence type="ECO:0000313" key="6">
    <source>
        <dbReference type="RefSeq" id="XP_028137405.1"/>
    </source>
</evidence>
<gene>
    <name evidence="6" type="primary">LOC114331915</name>
</gene>
<dbReference type="InterPro" id="IPR000618">
    <property type="entry name" value="Insect_cuticle"/>
</dbReference>
<keyword evidence="3" id="KW-0732">Signal</keyword>